<dbReference type="PROSITE" id="PS51257">
    <property type="entry name" value="PROKAR_LIPOPROTEIN"/>
    <property type="match status" value="1"/>
</dbReference>
<accession>A0A4P9WB52</accession>
<sequence length="368" mass="40626">MSREEGSYFPSAPTILALLCSCPPLETLEIPASVVDRRDTDPDFNGYKVWGWGDLPEAEGDDARAAALASWYGFDLAAAARGIKGLRVLCLAGFRSAPRRPVDLGFCELLLRSVGSPLVKLSLNTDVWAEGGCVIPPLEIDALANLEVLELHGSGKYYNAFAASLVRIRPPLLSLTLCDKRHWGSSAALGAPDGVLAILLPAFPSIEELSILSPCGIPNEALDLLQKHPPQACLRLKSYPLRRLSDEDFTFAGLERVLRGHGSNLKTLDIYNSHCAEILRHGGCGLHMYEYDLDEDEEYSEAISSFDDLERLKQGCPNLREVEIGRREVDLEGHAVRDSEREGLWRRICTDMVFHQEPVNPTAFLRCL</sequence>
<keyword evidence="2" id="KW-1185">Reference proteome</keyword>
<dbReference type="InterPro" id="IPR032675">
    <property type="entry name" value="LRR_dom_sf"/>
</dbReference>
<proteinExistence type="predicted"/>
<dbReference type="Gene3D" id="3.80.10.10">
    <property type="entry name" value="Ribonuclease Inhibitor"/>
    <property type="match status" value="1"/>
</dbReference>
<dbReference type="EMBL" id="KZ995932">
    <property type="protein sequence ID" value="RKO89704.1"/>
    <property type="molecule type" value="Genomic_DNA"/>
</dbReference>
<name>A0A4P9WB52_9FUNG</name>
<organism evidence="1 2">
    <name type="scientific">Blyttiomyces helicus</name>
    <dbReference type="NCBI Taxonomy" id="388810"/>
    <lineage>
        <taxon>Eukaryota</taxon>
        <taxon>Fungi</taxon>
        <taxon>Fungi incertae sedis</taxon>
        <taxon>Chytridiomycota</taxon>
        <taxon>Chytridiomycota incertae sedis</taxon>
        <taxon>Chytridiomycetes</taxon>
        <taxon>Chytridiomycetes incertae sedis</taxon>
        <taxon>Blyttiomyces</taxon>
    </lineage>
</organism>
<protein>
    <recommendedName>
        <fullName evidence="3">F-box domain-containing protein</fullName>
    </recommendedName>
</protein>
<dbReference type="AlphaFoldDB" id="A0A4P9WB52"/>
<evidence type="ECO:0000313" key="2">
    <source>
        <dbReference type="Proteomes" id="UP000269721"/>
    </source>
</evidence>
<evidence type="ECO:0008006" key="3">
    <source>
        <dbReference type="Google" id="ProtNLM"/>
    </source>
</evidence>
<evidence type="ECO:0000313" key="1">
    <source>
        <dbReference type="EMBL" id="RKO89704.1"/>
    </source>
</evidence>
<dbReference type="SUPFAM" id="SSF52047">
    <property type="entry name" value="RNI-like"/>
    <property type="match status" value="1"/>
</dbReference>
<reference evidence="2" key="1">
    <citation type="journal article" date="2018" name="Nat. Microbiol.">
        <title>Leveraging single-cell genomics to expand the fungal tree of life.</title>
        <authorList>
            <person name="Ahrendt S.R."/>
            <person name="Quandt C.A."/>
            <person name="Ciobanu D."/>
            <person name="Clum A."/>
            <person name="Salamov A."/>
            <person name="Andreopoulos B."/>
            <person name="Cheng J.F."/>
            <person name="Woyke T."/>
            <person name="Pelin A."/>
            <person name="Henrissat B."/>
            <person name="Reynolds N.K."/>
            <person name="Benny G.L."/>
            <person name="Smith M.E."/>
            <person name="James T.Y."/>
            <person name="Grigoriev I.V."/>
        </authorList>
    </citation>
    <scope>NUCLEOTIDE SEQUENCE [LARGE SCALE GENOMIC DNA]</scope>
</reference>
<gene>
    <name evidence="1" type="ORF">BDK51DRAFT_40699</name>
</gene>
<dbReference type="Proteomes" id="UP000269721">
    <property type="component" value="Unassembled WGS sequence"/>
</dbReference>